<dbReference type="GO" id="GO:0046872">
    <property type="term" value="F:metal ion binding"/>
    <property type="evidence" value="ECO:0007669"/>
    <property type="project" value="UniProtKB-KW"/>
</dbReference>
<gene>
    <name evidence="9" type="ORF">NQ315_008919</name>
</gene>
<comment type="subcellular location">
    <subcellularLocation>
        <location evidence="2">Nucleus</location>
    </subcellularLocation>
</comment>
<comment type="caution">
    <text evidence="9">The sequence shown here is derived from an EMBL/GenBank/DDBJ whole genome shotgun (WGS) entry which is preliminary data.</text>
</comment>
<dbReference type="GO" id="GO:0016787">
    <property type="term" value="F:hydrolase activity"/>
    <property type="evidence" value="ECO:0007669"/>
    <property type="project" value="UniProtKB-KW"/>
</dbReference>
<organism evidence="9 10">
    <name type="scientific">Exocentrus adspersus</name>
    <dbReference type="NCBI Taxonomy" id="1586481"/>
    <lineage>
        <taxon>Eukaryota</taxon>
        <taxon>Metazoa</taxon>
        <taxon>Ecdysozoa</taxon>
        <taxon>Arthropoda</taxon>
        <taxon>Hexapoda</taxon>
        <taxon>Insecta</taxon>
        <taxon>Pterygota</taxon>
        <taxon>Neoptera</taxon>
        <taxon>Endopterygota</taxon>
        <taxon>Coleoptera</taxon>
        <taxon>Polyphaga</taxon>
        <taxon>Cucujiformia</taxon>
        <taxon>Chrysomeloidea</taxon>
        <taxon>Cerambycidae</taxon>
        <taxon>Lamiinae</taxon>
        <taxon>Acanthocinini</taxon>
        <taxon>Exocentrus</taxon>
    </lineage>
</organism>
<keyword evidence="6" id="KW-0378">Hydrolase</keyword>
<dbReference type="PANTHER" id="PTHR22930:SF85">
    <property type="entry name" value="GH03217P-RELATED"/>
    <property type="match status" value="1"/>
</dbReference>
<evidence type="ECO:0000313" key="10">
    <source>
        <dbReference type="Proteomes" id="UP001159042"/>
    </source>
</evidence>
<evidence type="ECO:0000256" key="2">
    <source>
        <dbReference type="ARBA" id="ARBA00004123"/>
    </source>
</evidence>
<feature type="domain" description="DDE Tnp4" evidence="8">
    <location>
        <begin position="90"/>
        <end position="200"/>
    </location>
</feature>
<dbReference type="InterPro" id="IPR045249">
    <property type="entry name" value="HARBI1-like"/>
</dbReference>
<evidence type="ECO:0000259" key="8">
    <source>
        <dbReference type="Pfam" id="PF13359"/>
    </source>
</evidence>
<proteinExistence type="inferred from homology"/>
<reference evidence="9 10" key="1">
    <citation type="journal article" date="2023" name="Insect Mol. Biol.">
        <title>Genome sequencing provides insights into the evolution of gene families encoding plant cell wall-degrading enzymes in longhorned beetles.</title>
        <authorList>
            <person name="Shin N.R."/>
            <person name="Okamura Y."/>
            <person name="Kirsch R."/>
            <person name="Pauchet Y."/>
        </authorList>
    </citation>
    <scope>NUCLEOTIDE SEQUENCE [LARGE SCALE GENOMIC DNA]</scope>
    <source>
        <strain evidence="9">EAD_L_NR</strain>
    </source>
</reference>
<dbReference type="GO" id="GO:0005634">
    <property type="term" value="C:nucleus"/>
    <property type="evidence" value="ECO:0007669"/>
    <property type="project" value="UniProtKB-SubCell"/>
</dbReference>
<protein>
    <recommendedName>
        <fullName evidence="8">DDE Tnp4 domain-containing protein</fullName>
    </recommendedName>
</protein>
<name>A0AAV8VCA8_9CUCU</name>
<dbReference type="Proteomes" id="UP001159042">
    <property type="component" value="Unassembled WGS sequence"/>
</dbReference>
<dbReference type="PANTHER" id="PTHR22930">
    <property type="match status" value="1"/>
</dbReference>
<dbReference type="EMBL" id="JANEYG010000179">
    <property type="protein sequence ID" value="KAJ8911576.1"/>
    <property type="molecule type" value="Genomic_DNA"/>
</dbReference>
<evidence type="ECO:0000256" key="4">
    <source>
        <dbReference type="ARBA" id="ARBA00022722"/>
    </source>
</evidence>
<dbReference type="InterPro" id="IPR027806">
    <property type="entry name" value="HARBI1_dom"/>
</dbReference>
<dbReference type="GO" id="GO:0004518">
    <property type="term" value="F:nuclease activity"/>
    <property type="evidence" value="ECO:0007669"/>
    <property type="project" value="UniProtKB-KW"/>
</dbReference>
<sequence>MLAALRFFASGSYQLDIGRNRMASISQLSTSRSIHEIIECINQPEILNRFPGIIGCIDGTHVAIVTPYEHENIYVNRKRYHSLNVQIVNSTHDSFVWQNSAVEAFLRNLPAEHQGNFYLLGYSGYPLRPWLMTPILPEPQPDTPELAYNRAMRRIRTTVEICHGRLKNRFRCLLKDRTLHYSEVVFFSQQVKFTCCVLHNIYMDNNIPLYEDNIVDEDDPDNNHIDIPVNDINVHQNANNLLDEGRRIRRLLIRNNFN</sequence>
<keyword evidence="10" id="KW-1185">Reference proteome</keyword>
<keyword evidence="4" id="KW-0540">Nuclease</keyword>
<evidence type="ECO:0000256" key="5">
    <source>
        <dbReference type="ARBA" id="ARBA00022723"/>
    </source>
</evidence>
<comment type="similarity">
    <text evidence="3">Belongs to the HARBI1 family.</text>
</comment>
<evidence type="ECO:0000256" key="1">
    <source>
        <dbReference type="ARBA" id="ARBA00001968"/>
    </source>
</evidence>
<dbReference type="AlphaFoldDB" id="A0AAV8VCA8"/>
<keyword evidence="5" id="KW-0479">Metal-binding</keyword>
<keyword evidence="7" id="KW-0539">Nucleus</keyword>
<accession>A0AAV8VCA8</accession>
<evidence type="ECO:0000313" key="9">
    <source>
        <dbReference type="EMBL" id="KAJ8911576.1"/>
    </source>
</evidence>
<evidence type="ECO:0000256" key="3">
    <source>
        <dbReference type="ARBA" id="ARBA00006958"/>
    </source>
</evidence>
<evidence type="ECO:0000256" key="6">
    <source>
        <dbReference type="ARBA" id="ARBA00022801"/>
    </source>
</evidence>
<comment type="cofactor">
    <cofactor evidence="1">
        <name>a divalent metal cation</name>
        <dbReference type="ChEBI" id="CHEBI:60240"/>
    </cofactor>
</comment>
<evidence type="ECO:0000256" key="7">
    <source>
        <dbReference type="ARBA" id="ARBA00023242"/>
    </source>
</evidence>
<dbReference type="Pfam" id="PF13359">
    <property type="entry name" value="DDE_Tnp_4"/>
    <property type="match status" value="1"/>
</dbReference>